<name>A0A6J4NCD2_9RHOB</name>
<dbReference type="EMBL" id="CADCUU010000001">
    <property type="protein sequence ID" value="CAA9381949.1"/>
    <property type="molecule type" value="Genomic_DNA"/>
</dbReference>
<sequence length="86" mass="9446">MDQCRYCRKEVSPGAKACEDCKDYVTAARVASRVVQDSEIENGFVAAAVGAEIVREFLSRSVGSARARHPHPPTDDQLTRGERPLL</sequence>
<reference evidence="2" key="1">
    <citation type="submission" date="2020-02" db="EMBL/GenBank/DDBJ databases">
        <authorList>
            <person name="Meier V. D."/>
        </authorList>
    </citation>
    <scope>NUCLEOTIDE SEQUENCE</scope>
    <source>
        <strain evidence="2">AVDCRST_MAG15</strain>
    </source>
</reference>
<dbReference type="AlphaFoldDB" id="A0A6J4NCD2"/>
<feature type="region of interest" description="Disordered" evidence="1">
    <location>
        <begin position="62"/>
        <end position="86"/>
    </location>
</feature>
<protein>
    <submittedName>
        <fullName evidence="2">Uncharacterized protein</fullName>
    </submittedName>
</protein>
<evidence type="ECO:0000256" key="1">
    <source>
        <dbReference type="SAM" id="MobiDB-lite"/>
    </source>
</evidence>
<feature type="compositionally biased region" description="Basic and acidic residues" evidence="1">
    <location>
        <begin position="72"/>
        <end position="86"/>
    </location>
</feature>
<evidence type="ECO:0000313" key="2">
    <source>
        <dbReference type="EMBL" id="CAA9381949.1"/>
    </source>
</evidence>
<proteinExistence type="predicted"/>
<organism evidence="2">
    <name type="scientific">uncultured Rubellimicrobium sp</name>
    <dbReference type="NCBI Taxonomy" id="543078"/>
    <lineage>
        <taxon>Bacteria</taxon>
        <taxon>Pseudomonadati</taxon>
        <taxon>Pseudomonadota</taxon>
        <taxon>Alphaproteobacteria</taxon>
        <taxon>Rhodobacterales</taxon>
        <taxon>Roseobacteraceae</taxon>
        <taxon>Rubellimicrobium</taxon>
        <taxon>environmental samples</taxon>
    </lineage>
</organism>
<accession>A0A6J4NCD2</accession>
<gene>
    <name evidence="2" type="ORF">AVDCRST_MAG15-1013</name>
</gene>